<dbReference type="PROSITE" id="PS51755">
    <property type="entry name" value="OMPR_PHOB"/>
    <property type="match status" value="1"/>
</dbReference>
<dbReference type="Gene3D" id="3.40.50.2300">
    <property type="match status" value="1"/>
</dbReference>
<organism evidence="8 9">
    <name type="scientific">Tranquillimonas rosea</name>
    <dbReference type="NCBI Taxonomy" id="641238"/>
    <lineage>
        <taxon>Bacteria</taxon>
        <taxon>Pseudomonadati</taxon>
        <taxon>Pseudomonadota</taxon>
        <taxon>Alphaproteobacteria</taxon>
        <taxon>Rhodobacterales</taxon>
        <taxon>Roseobacteraceae</taxon>
        <taxon>Tranquillimonas</taxon>
    </lineage>
</organism>
<feature type="domain" description="OmpR/PhoB-type" evidence="7">
    <location>
        <begin position="124"/>
        <end position="221"/>
    </location>
</feature>
<proteinExistence type="predicted"/>
<dbReference type="SMART" id="SM00448">
    <property type="entry name" value="REC"/>
    <property type="match status" value="1"/>
</dbReference>
<evidence type="ECO:0000256" key="5">
    <source>
        <dbReference type="PROSITE-ProRule" id="PRU01091"/>
    </source>
</evidence>
<dbReference type="CDD" id="cd00383">
    <property type="entry name" value="trans_reg_C"/>
    <property type="match status" value="1"/>
</dbReference>
<dbReference type="Proteomes" id="UP000198885">
    <property type="component" value="Unassembled WGS sequence"/>
</dbReference>
<dbReference type="AlphaFoldDB" id="A0A1H9WUD0"/>
<protein>
    <submittedName>
        <fullName evidence="8">Two-component system, OmpR family, response regulator TctD</fullName>
    </submittedName>
</protein>
<dbReference type="InterPro" id="IPR001789">
    <property type="entry name" value="Sig_transdc_resp-reg_receiver"/>
</dbReference>
<dbReference type="GO" id="GO:0000156">
    <property type="term" value="F:phosphorelay response regulator activity"/>
    <property type="evidence" value="ECO:0007669"/>
    <property type="project" value="TreeGrafter"/>
</dbReference>
<evidence type="ECO:0000313" key="9">
    <source>
        <dbReference type="Proteomes" id="UP000198885"/>
    </source>
</evidence>
<dbReference type="SUPFAM" id="SSF52172">
    <property type="entry name" value="CheY-like"/>
    <property type="match status" value="1"/>
</dbReference>
<dbReference type="GO" id="GO:0000976">
    <property type="term" value="F:transcription cis-regulatory region binding"/>
    <property type="evidence" value="ECO:0007669"/>
    <property type="project" value="TreeGrafter"/>
</dbReference>
<dbReference type="GO" id="GO:0005829">
    <property type="term" value="C:cytosol"/>
    <property type="evidence" value="ECO:0007669"/>
    <property type="project" value="TreeGrafter"/>
</dbReference>
<keyword evidence="1" id="KW-0805">Transcription regulation</keyword>
<dbReference type="InterPro" id="IPR036388">
    <property type="entry name" value="WH-like_DNA-bd_sf"/>
</dbReference>
<dbReference type="SMART" id="SM00862">
    <property type="entry name" value="Trans_reg_C"/>
    <property type="match status" value="1"/>
</dbReference>
<feature type="DNA-binding region" description="OmpR/PhoB-type" evidence="5">
    <location>
        <begin position="124"/>
        <end position="221"/>
    </location>
</feature>
<dbReference type="GO" id="GO:0006355">
    <property type="term" value="P:regulation of DNA-templated transcription"/>
    <property type="evidence" value="ECO:0007669"/>
    <property type="project" value="InterPro"/>
</dbReference>
<feature type="modified residue" description="4-aspartylphosphate" evidence="4">
    <location>
        <position position="51"/>
    </location>
</feature>
<evidence type="ECO:0000259" key="7">
    <source>
        <dbReference type="PROSITE" id="PS51755"/>
    </source>
</evidence>
<dbReference type="PROSITE" id="PS50110">
    <property type="entry name" value="RESPONSE_REGULATORY"/>
    <property type="match status" value="1"/>
</dbReference>
<dbReference type="PANTHER" id="PTHR48111">
    <property type="entry name" value="REGULATOR OF RPOS"/>
    <property type="match status" value="1"/>
</dbReference>
<evidence type="ECO:0000313" key="8">
    <source>
        <dbReference type="EMBL" id="SES37552.1"/>
    </source>
</evidence>
<dbReference type="OrthoDB" id="9802426at2"/>
<keyword evidence="3" id="KW-0804">Transcription</keyword>
<accession>A0A1H9WUD0</accession>
<keyword evidence="4" id="KW-0597">Phosphoprotein</keyword>
<dbReference type="Pfam" id="PF00486">
    <property type="entry name" value="Trans_reg_C"/>
    <property type="match status" value="1"/>
</dbReference>
<evidence type="ECO:0000256" key="1">
    <source>
        <dbReference type="ARBA" id="ARBA00023015"/>
    </source>
</evidence>
<evidence type="ECO:0000256" key="2">
    <source>
        <dbReference type="ARBA" id="ARBA00023125"/>
    </source>
</evidence>
<dbReference type="Gene3D" id="1.10.10.10">
    <property type="entry name" value="Winged helix-like DNA-binding domain superfamily/Winged helix DNA-binding domain"/>
    <property type="match status" value="1"/>
</dbReference>
<dbReference type="PANTHER" id="PTHR48111:SF67">
    <property type="entry name" value="TRANSCRIPTIONAL REGULATORY PROTEIN TCTD"/>
    <property type="match status" value="1"/>
</dbReference>
<feature type="domain" description="Response regulatory" evidence="6">
    <location>
        <begin position="2"/>
        <end position="116"/>
    </location>
</feature>
<dbReference type="InterPro" id="IPR001867">
    <property type="entry name" value="OmpR/PhoB-type_DNA-bd"/>
</dbReference>
<gene>
    <name evidence="8" type="ORF">SAMN04490244_11365</name>
</gene>
<sequence>MRILLVEDAADVAETVAAYLERDGFACDLAGGEAEANGYLDVQSYDLVILDIHLPDGDGRTLLRAMRRRSDGTPVLMLSANYSVETRVGSLDEGADDYLVKPFDLRELSARVRALTRRGAEAAANEIALGDLLFDQSARTLRLKGEPVAMTRRELALFNILLRNADRIVSKERLFEGLFSFDKADVGLNAIELYVARIRKKLADSAVQIRTHRGLGYSLEGPGRD</sequence>
<dbReference type="RefSeq" id="WP_092695986.1">
    <property type="nucleotide sequence ID" value="NZ_FOGU01000013.1"/>
</dbReference>
<dbReference type="Gene3D" id="6.10.250.690">
    <property type="match status" value="1"/>
</dbReference>
<name>A0A1H9WUD0_9RHOB</name>
<evidence type="ECO:0000256" key="4">
    <source>
        <dbReference type="PROSITE-ProRule" id="PRU00169"/>
    </source>
</evidence>
<dbReference type="InterPro" id="IPR039420">
    <property type="entry name" value="WalR-like"/>
</dbReference>
<dbReference type="Pfam" id="PF00072">
    <property type="entry name" value="Response_reg"/>
    <property type="match status" value="1"/>
</dbReference>
<dbReference type="InterPro" id="IPR011006">
    <property type="entry name" value="CheY-like_superfamily"/>
</dbReference>
<dbReference type="GO" id="GO:0032993">
    <property type="term" value="C:protein-DNA complex"/>
    <property type="evidence" value="ECO:0007669"/>
    <property type="project" value="TreeGrafter"/>
</dbReference>
<keyword evidence="2 5" id="KW-0238">DNA-binding</keyword>
<evidence type="ECO:0000256" key="3">
    <source>
        <dbReference type="ARBA" id="ARBA00023163"/>
    </source>
</evidence>
<dbReference type="STRING" id="641238.SAMN04490244_11365"/>
<reference evidence="8 9" key="1">
    <citation type="submission" date="2016-10" db="EMBL/GenBank/DDBJ databases">
        <authorList>
            <person name="de Groot N.N."/>
        </authorList>
    </citation>
    <scope>NUCLEOTIDE SEQUENCE [LARGE SCALE GENOMIC DNA]</scope>
    <source>
        <strain evidence="8 9">DSM 23042</strain>
    </source>
</reference>
<dbReference type="EMBL" id="FOGU01000013">
    <property type="protein sequence ID" value="SES37552.1"/>
    <property type="molecule type" value="Genomic_DNA"/>
</dbReference>
<evidence type="ECO:0000259" key="6">
    <source>
        <dbReference type="PROSITE" id="PS50110"/>
    </source>
</evidence>
<keyword evidence="9" id="KW-1185">Reference proteome</keyword>